<feature type="region of interest" description="Disordered" evidence="6">
    <location>
        <begin position="328"/>
        <end position="357"/>
    </location>
</feature>
<evidence type="ECO:0000256" key="4">
    <source>
        <dbReference type="ARBA" id="ARBA00023054"/>
    </source>
</evidence>
<dbReference type="Proteomes" id="UP000265100">
    <property type="component" value="Chromosome 11"/>
</dbReference>
<dbReference type="Gene3D" id="1.20.5.1000">
    <property type="entry name" value="arf6 gtpase in complex with a specific effector, jip4"/>
    <property type="match status" value="1"/>
</dbReference>
<dbReference type="Pfam" id="PF16471">
    <property type="entry name" value="JIP_LZII"/>
    <property type="match status" value="1"/>
</dbReference>
<dbReference type="InterPro" id="IPR032486">
    <property type="entry name" value="JIP_LZII"/>
</dbReference>
<dbReference type="GO" id="GO:0030159">
    <property type="term" value="F:signaling receptor complex adaptor activity"/>
    <property type="evidence" value="ECO:0007669"/>
    <property type="project" value="TreeGrafter"/>
</dbReference>
<evidence type="ECO:0000313" key="9">
    <source>
        <dbReference type="Ensembl" id="ENSACLP00000032968.2"/>
    </source>
</evidence>
<dbReference type="InterPro" id="IPR011047">
    <property type="entry name" value="Quinoprotein_ADH-like_sf"/>
</dbReference>
<comment type="subcellular location">
    <subcellularLocation>
        <location evidence="1">Cytoplasm</location>
    </subcellularLocation>
</comment>
<evidence type="ECO:0000259" key="7">
    <source>
        <dbReference type="PROSITE" id="PS51776"/>
    </source>
</evidence>
<feature type="coiled-coil region" evidence="5">
    <location>
        <begin position="422"/>
        <end position="470"/>
    </location>
</feature>
<feature type="region of interest" description="Disordered" evidence="6">
    <location>
        <begin position="111"/>
        <end position="132"/>
    </location>
</feature>
<feature type="compositionally biased region" description="Basic and acidic residues" evidence="6">
    <location>
        <begin position="332"/>
        <end position="346"/>
    </location>
</feature>
<feature type="domain" description="RH1" evidence="7">
    <location>
        <begin position="4"/>
        <end position="92"/>
    </location>
</feature>
<dbReference type="InterPro" id="IPR015943">
    <property type="entry name" value="WD40/YVTN_repeat-like_dom_sf"/>
</dbReference>
<dbReference type="GO" id="GO:0016192">
    <property type="term" value="P:vesicle-mediated transport"/>
    <property type="evidence" value="ECO:0007669"/>
    <property type="project" value="TreeGrafter"/>
</dbReference>
<dbReference type="InterPro" id="IPR039911">
    <property type="entry name" value="JIP3/JIP4"/>
</dbReference>
<protein>
    <submittedName>
        <fullName evidence="9">Uncharacterized protein</fullName>
    </submittedName>
</protein>
<evidence type="ECO:0000256" key="6">
    <source>
        <dbReference type="SAM" id="MobiDB-lite"/>
    </source>
</evidence>
<dbReference type="GO" id="GO:0008432">
    <property type="term" value="F:JUN kinase binding"/>
    <property type="evidence" value="ECO:0007669"/>
    <property type="project" value="TreeGrafter"/>
</dbReference>
<feature type="compositionally biased region" description="Pro residues" evidence="6">
    <location>
        <begin position="1019"/>
        <end position="1028"/>
    </location>
</feature>
<evidence type="ECO:0000256" key="5">
    <source>
        <dbReference type="SAM" id="Coils"/>
    </source>
</evidence>
<dbReference type="GO" id="GO:0005737">
    <property type="term" value="C:cytoplasm"/>
    <property type="evidence" value="ECO:0007669"/>
    <property type="project" value="UniProtKB-SubCell"/>
</dbReference>
<feature type="domain" description="RH2" evidence="8">
    <location>
        <begin position="480"/>
        <end position="562"/>
    </location>
</feature>
<dbReference type="PANTHER" id="PTHR13886">
    <property type="entry name" value="JNK/SAPK-ASSOCIATED PROTEIN"/>
    <property type="match status" value="1"/>
</dbReference>
<dbReference type="PANTHER" id="PTHR13886:SF7">
    <property type="entry name" value="C-JUN-AMINO-TERMINAL KINASE-INTERACTING PROTEIN 4-LIKE ISOFORM X1"/>
    <property type="match status" value="1"/>
</dbReference>
<reference evidence="9 10" key="1">
    <citation type="submission" date="2018-05" db="EMBL/GenBank/DDBJ databases">
        <authorList>
            <person name="Datahose"/>
        </authorList>
    </citation>
    <scope>NUCLEOTIDE SEQUENCE</scope>
</reference>
<dbReference type="Pfam" id="PF19056">
    <property type="entry name" value="WD40_2"/>
    <property type="match status" value="1"/>
</dbReference>
<sequence length="1028" mass="115305">MEYSERVLCGTGEVEPDPNIVSEEAGKLYSELQTVIEIHGESVVESLVPIFVWVLEGLASCKAQLRDREEEAEREKAEREELLERYHAEKTLRKESQERYLELDDQIEQERRAMRGREKERERRERDLEKKARQQADQLVALEEQKANLSRELSALRNTHNKLALTYRELLEKRKESERDSPLRNHVRSRNADFPSHQVLPEPSVTEKVNGFAPKMTIFQISNSRFCQRCSLRVLFCFLFFFLLQIIKRPHSKSGPPCLEDLMAKKEKQVDRAAKPSTNQFVIDIINSTPELAHFNGCVNASTPVKPDTEEPLKGELETSFKDEMNELGQSKVEEEKGEEADKKDEGEEVEDEDSIEWELRNTDSVFSELSELSRDYVESVDRGASVRGSVDQSEEILSQYEELKVTHELVETARKTLISRVVELTDERSALKLEVETLRETLSRLEGRVKEKEEETKRLRKELETCQSEDSDVSQPASMRNFSRSEMARVVMEKNQYKQRLFELQEAVRRSQTLRATKEERFSEERRSSVWRKFNRFFGRSKEPLVSPPASISALRPSPSLTRTALGSPQPPTISRTQAESASPPALSPRVRKREIYREIRSQIWGTLGKRQLHGWSLPLANTQDSSEPVPEPKDVPVLMQLRLLDHKESTAKLKCAVAVPSEISGEATCSVWVVSGPASCSDITVIDPARSNTVLDQFSLPPTAPALCICAVPPIGNTAGTVWIGTQEGSILVHLASAGRSLCLRSVSLSESVHSLTYSQGQVIAGLGDGTLAFFSHSTDGWNLQSHSLMPLGSNPVQPIRCCLAKGGRLWVGYWNKIYVVDTESKKVEQTFSVSERSEQQVRFLCAGGSGVWTSCRLDPILRLFDWSTGRPLQEVDFAALVTKTLGQPFLTLSPLQISSLTVICGRLWVGTGGGAIFSIPLSITSEDVSIPYCSTASAQLCYHGHRQVVRFIIAAPGCLITNPGSSHVTTAQLILSGGEGYINFRIGDDASDDSEEVSQATPQRSERSHMIIWQTPTPPVPNPAL</sequence>
<reference evidence="9" key="4">
    <citation type="submission" date="2025-09" db="UniProtKB">
        <authorList>
            <consortium name="Ensembl"/>
        </authorList>
    </citation>
    <scope>IDENTIFICATION</scope>
</reference>
<evidence type="ECO:0000256" key="3">
    <source>
        <dbReference type="ARBA" id="ARBA00022490"/>
    </source>
</evidence>
<dbReference type="Gene3D" id="2.130.10.10">
    <property type="entry name" value="YVTN repeat-like/Quinoprotein amine dehydrogenase"/>
    <property type="match status" value="1"/>
</dbReference>
<feature type="compositionally biased region" description="Polar residues" evidence="6">
    <location>
        <begin position="560"/>
        <end position="582"/>
    </location>
</feature>
<accession>A0A3P8QTV3</accession>
<dbReference type="Pfam" id="PF09744">
    <property type="entry name" value="RH1"/>
    <property type="match status" value="1"/>
</dbReference>
<keyword evidence="4 5" id="KW-0175">Coiled coil</keyword>
<dbReference type="AlphaFoldDB" id="A0A3P8QTV3"/>
<name>A0A3P8QTV3_ASTCA</name>
<dbReference type="PROSITE" id="PS51777">
    <property type="entry name" value="RH2"/>
    <property type="match status" value="1"/>
</dbReference>
<organism evidence="9 10">
    <name type="scientific">Astatotilapia calliptera</name>
    <name type="common">Eastern happy</name>
    <name type="synonym">Chromis callipterus</name>
    <dbReference type="NCBI Taxonomy" id="8154"/>
    <lineage>
        <taxon>Eukaryota</taxon>
        <taxon>Metazoa</taxon>
        <taxon>Chordata</taxon>
        <taxon>Craniata</taxon>
        <taxon>Vertebrata</taxon>
        <taxon>Euteleostomi</taxon>
        <taxon>Actinopterygii</taxon>
        <taxon>Neopterygii</taxon>
        <taxon>Teleostei</taxon>
        <taxon>Neoteleostei</taxon>
        <taxon>Acanthomorphata</taxon>
        <taxon>Ovalentaria</taxon>
        <taxon>Cichlomorphae</taxon>
        <taxon>Cichliformes</taxon>
        <taxon>Cichlidae</taxon>
        <taxon>African cichlids</taxon>
        <taxon>Pseudocrenilabrinae</taxon>
        <taxon>Haplochromini</taxon>
        <taxon>Astatotilapia</taxon>
    </lineage>
</organism>
<evidence type="ECO:0000256" key="2">
    <source>
        <dbReference type="ARBA" id="ARBA00009866"/>
    </source>
</evidence>
<reference evidence="10" key="2">
    <citation type="submission" date="2023-03" db="EMBL/GenBank/DDBJ databases">
        <authorList>
            <consortium name="Wellcome Sanger Institute Data Sharing"/>
        </authorList>
    </citation>
    <scope>NUCLEOTIDE SEQUENCE [LARGE SCALE GENOMIC DNA]</scope>
</reference>
<dbReference type="Bgee" id="ENSACLG00000022284">
    <property type="expression patterns" value="Expressed in ovary and 7 other cell types or tissues"/>
</dbReference>
<feature type="region of interest" description="Disordered" evidence="6">
    <location>
        <begin position="995"/>
        <end position="1028"/>
    </location>
</feature>
<dbReference type="PROSITE" id="PS51776">
    <property type="entry name" value="RH1"/>
    <property type="match status" value="1"/>
</dbReference>
<evidence type="ECO:0000259" key="8">
    <source>
        <dbReference type="PROSITE" id="PS51777"/>
    </source>
</evidence>
<reference evidence="9" key="3">
    <citation type="submission" date="2025-08" db="UniProtKB">
        <authorList>
            <consortium name="Ensembl"/>
        </authorList>
    </citation>
    <scope>IDENTIFICATION</scope>
</reference>
<feature type="region of interest" description="Disordered" evidence="6">
    <location>
        <begin position="175"/>
        <end position="201"/>
    </location>
</feature>
<dbReference type="SUPFAM" id="SSF50998">
    <property type="entry name" value="Quinoprotein alcohol dehydrogenase-like"/>
    <property type="match status" value="1"/>
</dbReference>
<dbReference type="InterPro" id="IPR034743">
    <property type="entry name" value="RH1"/>
</dbReference>
<keyword evidence="10" id="KW-1185">Reference proteome</keyword>
<dbReference type="GO" id="GO:0019894">
    <property type="term" value="F:kinesin binding"/>
    <property type="evidence" value="ECO:0007669"/>
    <property type="project" value="TreeGrafter"/>
</dbReference>
<evidence type="ECO:0000256" key="1">
    <source>
        <dbReference type="ARBA" id="ARBA00004496"/>
    </source>
</evidence>
<dbReference type="GO" id="GO:0005078">
    <property type="term" value="F:MAP-kinase scaffold activity"/>
    <property type="evidence" value="ECO:0007669"/>
    <property type="project" value="InterPro"/>
</dbReference>
<dbReference type="FunFam" id="2.130.10.10:FF:001876">
    <property type="entry name" value="Si:dkey-17m8.1"/>
    <property type="match status" value="1"/>
</dbReference>
<feature type="region of interest" description="Disordered" evidence="6">
    <location>
        <begin position="545"/>
        <end position="591"/>
    </location>
</feature>
<evidence type="ECO:0000313" key="10">
    <source>
        <dbReference type="Proteomes" id="UP000265100"/>
    </source>
</evidence>
<comment type="similarity">
    <text evidence="2">Belongs to the JIP scaffold family.</text>
</comment>
<proteinExistence type="inferred from homology"/>
<feature type="compositionally biased region" description="Acidic residues" evidence="6">
    <location>
        <begin position="347"/>
        <end position="357"/>
    </location>
</feature>
<keyword evidence="3" id="KW-0963">Cytoplasm</keyword>
<dbReference type="GeneTree" id="ENSGT00940000153496"/>
<dbReference type="InterPro" id="IPR034744">
    <property type="entry name" value="RH2"/>
</dbReference>
<dbReference type="Ensembl" id="ENSACLT00000033746.2">
    <property type="protein sequence ID" value="ENSACLP00000032968.2"/>
    <property type="gene ID" value="ENSACLG00000022284.2"/>
</dbReference>